<organism evidence="3 4">
    <name type="scientific">Austropuccinia psidii MF-1</name>
    <dbReference type="NCBI Taxonomy" id="1389203"/>
    <lineage>
        <taxon>Eukaryota</taxon>
        <taxon>Fungi</taxon>
        <taxon>Dikarya</taxon>
        <taxon>Basidiomycota</taxon>
        <taxon>Pucciniomycotina</taxon>
        <taxon>Pucciniomycetes</taxon>
        <taxon>Pucciniales</taxon>
        <taxon>Sphaerophragmiaceae</taxon>
        <taxon>Austropuccinia</taxon>
    </lineage>
</organism>
<dbReference type="EMBL" id="AVOT02001766">
    <property type="protein sequence ID" value="MBW0468094.1"/>
    <property type="molecule type" value="Genomic_DNA"/>
</dbReference>
<protein>
    <submittedName>
        <fullName evidence="3">Uncharacterized protein</fullName>
    </submittedName>
</protein>
<feature type="region of interest" description="Disordered" evidence="1">
    <location>
        <begin position="85"/>
        <end position="107"/>
    </location>
</feature>
<keyword evidence="4" id="KW-1185">Reference proteome</keyword>
<accession>A0A9Q3BMQ8</accession>
<feature type="region of interest" description="Disordered" evidence="1">
    <location>
        <begin position="536"/>
        <end position="609"/>
    </location>
</feature>
<feature type="region of interest" description="Disordered" evidence="1">
    <location>
        <begin position="481"/>
        <end position="522"/>
    </location>
</feature>
<dbReference type="Proteomes" id="UP000765509">
    <property type="component" value="Unassembled WGS sequence"/>
</dbReference>
<feature type="region of interest" description="Disordered" evidence="1">
    <location>
        <begin position="643"/>
        <end position="698"/>
    </location>
</feature>
<feature type="compositionally biased region" description="Low complexity" evidence="1">
    <location>
        <begin position="127"/>
        <end position="138"/>
    </location>
</feature>
<name>A0A9Q3BMQ8_9BASI</name>
<evidence type="ECO:0000256" key="2">
    <source>
        <dbReference type="SAM" id="SignalP"/>
    </source>
</evidence>
<evidence type="ECO:0000256" key="1">
    <source>
        <dbReference type="SAM" id="MobiDB-lite"/>
    </source>
</evidence>
<proteinExistence type="predicted"/>
<dbReference type="AlphaFoldDB" id="A0A9Q3BMQ8"/>
<evidence type="ECO:0000313" key="3">
    <source>
        <dbReference type="EMBL" id="MBW0468094.1"/>
    </source>
</evidence>
<feature type="chain" id="PRO_5040215460" evidence="2">
    <location>
        <begin position="19"/>
        <end position="1193"/>
    </location>
</feature>
<feature type="compositionally biased region" description="Basic and acidic residues" evidence="1">
    <location>
        <begin position="568"/>
        <end position="578"/>
    </location>
</feature>
<feature type="signal peptide" evidence="2">
    <location>
        <begin position="1"/>
        <end position="18"/>
    </location>
</feature>
<reference evidence="3" key="1">
    <citation type="submission" date="2021-03" db="EMBL/GenBank/DDBJ databases">
        <title>Draft genome sequence of rust myrtle Austropuccinia psidii MF-1, a brazilian biotype.</title>
        <authorList>
            <person name="Quecine M.C."/>
            <person name="Pachon D.M.R."/>
            <person name="Bonatelli M.L."/>
            <person name="Correr F.H."/>
            <person name="Franceschini L.M."/>
            <person name="Leite T.F."/>
            <person name="Margarido G.R.A."/>
            <person name="Almeida C.A."/>
            <person name="Ferrarezi J.A."/>
            <person name="Labate C.A."/>
        </authorList>
    </citation>
    <scope>NUCLEOTIDE SEQUENCE</scope>
    <source>
        <strain evidence="3">MF-1</strain>
    </source>
</reference>
<evidence type="ECO:0000313" key="4">
    <source>
        <dbReference type="Proteomes" id="UP000765509"/>
    </source>
</evidence>
<gene>
    <name evidence="3" type="ORF">O181_007809</name>
</gene>
<comment type="caution">
    <text evidence="3">The sequence shown here is derived from an EMBL/GenBank/DDBJ whole genome shotgun (WGS) entry which is preliminary data.</text>
</comment>
<feature type="compositionally biased region" description="Basic and acidic residues" evidence="1">
    <location>
        <begin position="97"/>
        <end position="107"/>
    </location>
</feature>
<keyword evidence="2" id="KW-0732">Signal</keyword>
<feature type="compositionally biased region" description="Basic residues" evidence="1">
    <location>
        <begin position="669"/>
        <end position="680"/>
    </location>
</feature>
<feature type="compositionally biased region" description="Basic and acidic residues" evidence="1">
    <location>
        <begin position="588"/>
        <end position="601"/>
    </location>
</feature>
<sequence>MFRMIWIFLLCCLNEVYSPLPETSSLSHLEPTAELNETGRQGLKFEAEPPFLTSSWPATTPKAESKQKLKDIQILESFPREDGSAIENRRKAPVRSRPLEEGGVERSRDFRIGTKNSKHLHQILGPSSAQSSESQTWSRGPSYEDTPIVFWERTYKPVWIPQVVYTEGHMLHYTPKAVRSYYPMRMIQGPGAASEIDSEKVTHLGHSRQVSGFERQIKQTKPTAALSQKRLWKSKNLEKITSPQLKSTSKPAQIDEAGKLPELSNPLRPYEKAFKIPFGVAKFPKYFHQSSHFELDKSTDHSIESQGARKDHFNLLSSEKGAADKNILSNHLNNSKSKTKIINDELDLNIHHEESDTQYSASKSTTETELNNILKPEVEQKMSRKKKLLEKQALAKDQIKGSLGQSNFLKTDEKFISKAQKTVGYVYSVDEGNVREAKRPQSLRSQIAPRKPLVIQSNENSLSTEDFSWIKVERKQKGKYFQQHLKTSTTKEPTESSVDELSHAPPFKLHSTKSLSQSELDKMGIDGRSEIEEMKNLRSEEDPTSSSAEQHNHVNEDEEKVFPLSFENVEKQDNKENCDIESNIKAQESSEMRSAEDKHTPEPISADSSAAESALLGLEHLPRDILSEKEEIRSDIGKRFQHTDANYIQREGQIAPSSHRSKSKDTKEKGKKSSKKKGSKKNLERHNKHTSGRKKSEFSDLNVEIPSSLVALSPKLNHDSHVTGKHNIEAPLPELAFVAYFEPNAVDLGSDLWESQLYASLVNPKALSGRLRKKAELVLESKWVEIENVFAEAISPWKKGPVNDAIYPGLQKSNLPSQMYKTKPLEDELSQRLQTYLKVSDESQNLTLGDIDARLFKILQAGWDWDQKALIAKLKATQNDFDDINESHRRLYTLSRQILHNTIVENWKDIKGFLVKTEQFSQRHIDDIEAMFQLSTLFPDITKPLRNLNESKQLVQTFKENKAKIMPMLQKVMGIQEAEIRSQMFEFLPQYSGLPAWWEKTDYMAKYKGNGLMISEVLAIGEACFFGVLQSQDPKEKAAEILSNMYETHIYKRKVLPWYHSPERAFLVQNFAEEYETRMKWLMSAARLFNAKNLNIATKLIHRTDPKQKKVVTLKYEDMWYFHHNGLAPEYMTEMYLAGVGRANQSQKKWRAFVDRAPNLLTKEQSSLAINWFMHGDPKVSEVQEFDAAPDVD</sequence>
<feature type="region of interest" description="Disordered" evidence="1">
    <location>
        <begin position="122"/>
        <end position="141"/>
    </location>
</feature>